<feature type="compositionally biased region" description="Basic and acidic residues" evidence="1">
    <location>
        <begin position="61"/>
        <end position="76"/>
    </location>
</feature>
<dbReference type="Proteomes" id="UP000282674">
    <property type="component" value="Unassembled WGS sequence"/>
</dbReference>
<dbReference type="OrthoDB" id="3482838at2"/>
<gene>
    <name evidence="2" type="ORF">EBO15_42470</name>
</gene>
<feature type="compositionally biased region" description="Polar residues" evidence="1">
    <location>
        <begin position="18"/>
        <end position="31"/>
    </location>
</feature>
<dbReference type="InterPro" id="IPR045999">
    <property type="entry name" value="DUF5955"/>
</dbReference>
<proteinExistence type="predicted"/>
<comment type="caution">
    <text evidence="2">The sequence shown here is derived from an EMBL/GenBank/DDBJ whole genome shotgun (WGS) entry which is preliminary data.</text>
</comment>
<evidence type="ECO:0000313" key="2">
    <source>
        <dbReference type="EMBL" id="RMI31584.1"/>
    </source>
</evidence>
<name>A0A3M2L2F4_9ACTN</name>
<organism evidence="2 3">
    <name type="scientific">Actinomadura harenae</name>
    <dbReference type="NCBI Taxonomy" id="2483351"/>
    <lineage>
        <taxon>Bacteria</taxon>
        <taxon>Bacillati</taxon>
        <taxon>Actinomycetota</taxon>
        <taxon>Actinomycetes</taxon>
        <taxon>Streptosporangiales</taxon>
        <taxon>Thermomonosporaceae</taxon>
        <taxon>Actinomadura</taxon>
    </lineage>
</organism>
<evidence type="ECO:0000256" key="1">
    <source>
        <dbReference type="SAM" id="MobiDB-lite"/>
    </source>
</evidence>
<evidence type="ECO:0000313" key="3">
    <source>
        <dbReference type="Proteomes" id="UP000282674"/>
    </source>
</evidence>
<dbReference type="SUPFAM" id="SSF55298">
    <property type="entry name" value="YjgF-like"/>
    <property type="match status" value="1"/>
</dbReference>
<dbReference type="AlphaFoldDB" id="A0A3M2L2F4"/>
<dbReference type="InterPro" id="IPR035959">
    <property type="entry name" value="RutC-like_sf"/>
</dbReference>
<reference evidence="2 3" key="1">
    <citation type="submission" date="2018-10" db="EMBL/GenBank/DDBJ databases">
        <title>Isolation from soil.</title>
        <authorList>
            <person name="Hu J."/>
        </authorList>
    </citation>
    <scope>NUCLEOTIDE SEQUENCE [LARGE SCALE GENOMIC DNA]</scope>
    <source>
        <strain evidence="2 3">NEAU-Ht49</strain>
    </source>
</reference>
<protein>
    <recommendedName>
        <fullName evidence="4">DUF4404 family protein</fullName>
    </recommendedName>
</protein>
<feature type="region of interest" description="Disordered" evidence="1">
    <location>
        <begin position="1"/>
        <end position="40"/>
    </location>
</feature>
<dbReference type="EMBL" id="RFFG01000209">
    <property type="protein sequence ID" value="RMI31584.1"/>
    <property type="molecule type" value="Genomic_DNA"/>
</dbReference>
<sequence length="118" mass="12285">MRRHGDDRGVHIGGNARVSGQISTGDNSVQIQGARGDADEGTAEALARVAELIAAHEADLPEAARARRDLADVREEAEADDPDDDRMSGALARLARRVAGVTALAEAVHALATRLGLG</sequence>
<feature type="region of interest" description="Disordered" evidence="1">
    <location>
        <begin position="61"/>
        <end position="87"/>
    </location>
</feature>
<dbReference type="Pfam" id="PF19380">
    <property type="entry name" value="DUF5955"/>
    <property type="match status" value="1"/>
</dbReference>
<evidence type="ECO:0008006" key="4">
    <source>
        <dbReference type="Google" id="ProtNLM"/>
    </source>
</evidence>
<accession>A0A3M2L2F4</accession>
<dbReference type="RefSeq" id="WP_122200091.1">
    <property type="nucleotide sequence ID" value="NZ_JBHSKC010000014.1"/>
</dbReference>
<feature type="compositionally biased region" description="Basic and acidic residues" evidence="1">
    <location>
        <begin position="1"/>
        <end position="10"/>
    </location>
</feature>
<keyword evidence="3" id="KW-1185">Reference proteome</keyword>